<keyword evidence="1" id="KW-0472">Membrane</keyword>
<feature type="transmembrane region" description="Helical" evidence="1">
    <location>
        <begin position="12"/>
        <end position="30"/>
    </location>
</feature>
<dbReference type="RefSeq" id="WP_378417217.1">
    <property type="nucleotide sequence ID" value="NZ_JBHSFO010000005.1"/>
</dbReference>
<organism evidence="2 3">
    <name type="scientific">Rhodococcus kronopolitis</name>
    <dbReference type="NCBI Taxonomy" id="1460226"/>
    <lineage>
        <taxon>Bacteria</taxon>
        <taxon>Bacillati</taxon>
        <taxon>Actinomycetota</taxon>
        <taxon>Actinomycetes</taxon>
        <taxon>Mycobacteriales</taxon>
        <taxon>Nocardiaceae</taxon>
        <taxon>Rhodococcus</taxon>
    </lineage>
</organism>
<evidence type="ECO:0000313" key="2">
    <source>
        <dbReference type="EMBL" id="MFC4604419.1"/>
    </source>
</evidence>
<sequence>MRAGKIQAALRCVPFAILLAVAAAVVYVSWEPPAGPPPDEIVHRSALPSCGQAAPRPGTTPQDSLTPPVIDCLSGGRQRHGGEFALTSYTTEGDPIVYYLRATPATSDFEVLVDTSQDQFGGTPGWRRITCSIPEFSADVIRNCMAAY</sequence>
<keyword evidence="3" id="KW-1185">Reference proteome</keyword>
<evidence type="ECO:0000313" key="3">
    <source>
        <dbReference type="Proteomes" id="UP001595914"/>
    </source>
</evidence>
<dbReference type="EMBL" id="JBHSFO010000005">
    <property type="protein sequence ID" value="MFC4604419.1"/>
    <property type="molecule type" value="Genomic_DNA"/>
</dbReference>
<comment type="caution">
    <text evidence="2">The sequence shown here is derived from an EMBL/GenBank/DDBJ whole genome shotgun (WGS) entry which is preliminary data.</text>
</comment>
<dbReference type="Proteomes" id="UP001595914">
    <property type="component" value="Unassembled WGS sequence"/>
</dbReference>
<keyword evidence="1" id="KW-1133">Transmembrane helix</keyword>
<reference evidence="3" key="1">
    <citation type="journal article" date="2019" name="Int. J. Syst. Evol. Microbiol.">
        <title>The Global Catalogue of Microorganisms (GCM) 10K type strain sequencing project: providing services to taxonomists for standard genome sequencing and annotation.</title>
        <authorList>
            <consortium name="The Broad Institute Genomics Platform"/>
            <consortium name="The Broad Institute Genome Sequencing Center for Infectious Disease"/>
            <person name="Wu L."/>
            <person name="Ma J."/>
        </authorList>
    </citation>
    <scope>NUCLEOTIDE SEQUENCE [LARGE SCALE GENOMIC DNA]</scope>
    <source>
        <strain evidence="3">CCUG 54520</strain>
    </source>
</reference>
<gene>
    <name evidence="2" type="ORF">ACFO6S_12055</name>
</gene>
<name>A0ABV9FVR1_9NOCA</name>
<accession>A0ABV9FVR1</accession>
<protein>
    <submittedName>
        <fullName evidence="2">Uncharacterized protein</fullName>
    </submittedName>
</protein>
<keyword evidence="1" id="KW-0812">Transmembrane</keyword>
<proteinExistence type="predicted"/>
<evidence type="ECO:0000256" key="1">
    <source>
        <dbReference type="SAM" id="Phobius"/>
    </source>
</evidence>